<accession>W4V672</accession>
<reference evidence="1" key="1">
    <citation type="journal article" date="2014" name="Genome Announc.">
        <title>Draft Genome Sequence of Clostridium straminisolvens Strain JCM 21531T, Isolated from a Cellulose-Degrading Bacterial Community.</title>
        <authorList>
            <person name="Yuki M."/>
            <person name="Oshima K."/>
            <person name="Suda W."/>
            <person name="Sakamoto M."/>
            <person name="Kitamura K."/>
            <person name="Iida T."/>
            <person name="Hattori M."/>
            <person name="Ohkuma M."/>
        </authorList>
    </citation>
    <scope>NUCLEOTIDE SEQUENCE [LARGE SCALE GENOMIC DNA]</scope>
    <source>
        <strain evidence="1">JCM 21531</strain>
    </source>
</reference>
<comment type="caution">
    <text evidence="1">The sequence shown here is derived from an EMBL/GenBank/DDBJ whole genome shotgun (WGS) entry which is preliminary data.</text>
</comment>
<gene>
    <name evidence="1" type="ORF">JCM21531_2143</name>
</gene>
<evidence type="ECO:0008006" key="3">
    <source>
        <dbReference type="Google" id="ProtNLM"/>
    </source>
</evidence>
<dbReference type="STRING" id="1294263.JCM21531_2143"/>
<evidence type="ECO:0000313" key="1">
    <source>
        <dbReference type="EMBL" id="GAE88682.1"/>
    </source>
</evidence>
<dbReference type="RefSeq" id="WP_243467399.1">
    <property type="nucleotide sequence ID" value="NZ_BAVR01000022.1"/>
</dbReference>
<dbReference type="Proteomes" id="UP000019109">
    <property type="component" value="Unassembled WGS sequence"/>
</dbReference>
<keyword evidence="2" id="KW-1185">Reference proteome</keyword>
<dbReference type="EMBL" id="BAVR01000022">
    <property type="protein sequence ID" value="GAE88682.1"/>
    <property type="molecule type" value="Genomic_DNA"/>
</dbReference>
<proteinExistence type="predicted"/>
<name>W4V672_9FIRM</name>
<organism evidence="1 2">
    <name type="scientific">Acetivibrio straminisolvens JCM 21531</name>
    <dbReference type="NCBI Taxonomy" id="1294263"/>
    <lineage>
        <taxon>Bacteria</taxon>
        <taxon>Bacillati</taxon>
        <taxon>Bacillota</taxon>
        <taxon>Clostridia</taxon>
        <taxon>Eubacteriales</taxon>
        <taxon>Oscillospiraceae</taxon>
        <taxon>Acetivibrio</taxon>
    </lineage>
</organism>
<dbReference type="AlphaFoldDB" id="W4V672"/>
<evidence type="ECO:0000313" key="2">
    <source>
        <dbReference type="Proteomes" id="UP000019109"/>
    </source>
</evidence>
<protein>
    <recommendedName>
        <fullName evidence="3">ATP-binding protein</fullName>
    </recommendedName>
</protein>
<sequence>MLIQFNFSNFKSYKDEVSLDMTTTSIKEHPYNTIINSKGEGYVKVAAIYGANASGKSG</sequence>